<evidence type="ECO:0000256" key="2">
    <source>
        <dbReference type="ARBA" id="ARBA00011475"/>
    </source>
</evidence>
<dbReference type="PANTHER" id="PTHR23100">
    <property type="entry name" value="ARGININE BIOSYNTHESIS BIFUNCTIONAL PROTEIN ARGJ"/>
    <property type="match status" value="1"/>
</dbReference>
<organism evidence="10 11">
    <name type="scientific">Leadbettera azotonutricia (strain ATCC BAA-888 / DSM 13862 / ZAS-9)</name>
    <name type="common">Treponema azotonutricium</name>
    <dbReference type="NCBI Taxonomy" id="545695"/>
    <lineage>
        <taxon>Bacteria</taxon>
        <taxon>Pseudomonadati</taxon>
        <taxon>Spirochaetota</taxon>
        <taxon>Spirochaetia</taxon>
        <taxon>Spirochaetales</taxon>
        <taxon>Breznakiellaceae</taxon>
        <taxon>Leadbettera</taxon>
    </lineage>
</organism>
<dbReference type="GO" id="GO:0006526">
    <property type="term" value="P:L-arginine biosynthetic process"/>
    <property type="evidence" value="ECO:0007669"/>
    <property type="project" value="UniProtKB-UniRule"/>
</dbReference>
<evidence type="ECO:0000256" key="5">
    <source>
        <dbReference type="ARBA" id="ARBA00022679"/>
    </source>
</evidence>
<keyword evidence="11" id="KW-1185">Reference proteome</keyword>
<keyword evidence="4 9" id="KW-0028">Amino-acid biosynthesis</keyword>
<keyword evidence="3 9" id="KW-0055">Arginine biosynthesis</keyword>
<dbReference type="NCBIfam" id="TIGR00120">
    <property type="entry name" value="ArgJ"/>
    <property type="match status" value="1"/>
</dbReference>
<dbReference type="EC" id="2.3.1.35" evidence="9"/>
<evidence type="ECO:0000256" key="9">
    <source>
        <dbReference type="HAMAP-Rule" id="MF_01106"/>
    </source>
</evidence>
<name>F5Y8H2_LEAAZ</name>
<evidence type="ECO:0000256" key="3">
    <source>
        <dbReference type="ARBA" id="ARBA00022571"/>
    </source>
</evidence>
<dbReference type="GO" id="GO:0004042">
    <property type="term" value="F:L-glutamate N-acetyltransferase activity"/>
    <property type="evidence" value="ECO:0007669"/>
    <property type="project" value="UniProtKB-UniRule"/>
</dbReference>
<feature type="site" description="Cleavage; by autolysis" evidence="9">
    <location>
        <begin position="189"/>
        <end position="190"/>
    </location>
</feature>
<dbReference type="RefSeq" id="WP_015712221.1">
    <property type="nucleotide sequence ID" value="NC_015577.1"/>
</dbReference>
<comment type="function">
    <text evidence="9">Catalyzes two activities which are involved in the cyclic version of arginine biosynthesis: the synthesis of N-acetylglutamate from glutamate and acetyl-CoA as the acetyl donor, and of ornithine by transacetylation between N(2)-acetylornithine and glutamate.</text>
</comment>
<gene>
    <name evidence="9 10" type="primary">argJ</name>
    <name evidence="10" type="ordered locus">TREAZ_3348</name>
</gene>
<dbReference type="Pfam" id="PF01960">
    <property type="entry name" value="ArgJ"/>
    <property type="match status" value="1"/>
</dbReference>
<comment type="pathway">
    <text evidence="9">Amino-acid biosynthesis; L-arginine biosynthesis; N(2)-acetyl-L-ornithine from L-glutamate: step 1/4.</text>
</comment>
<dbReference type="SUPFAM" id="SSF56266">
    <property type="entry name" value="DmpA/ArgJ-like"/>
    <property type="match status" value="1"/>
</dbReference>
<evidence type="ECO:0000256" key="8">
    <source>
        <dbReference type="ARBA" id="ARBA00049439"/>
    </source>
</evidence>
<dbReference type="STRING" id="545695.TREAZ_3348"/>
<comment type="similarity">
    <text evidence="1 9">Belongs to the ArgJ family.</text>
</comment>
<feature type="chain" id="PRO_5023352247" description="Arginine biosynthesis bifunctional protein ArgJ beta chain" evidence="9">
    <location>
        <begin position="190"/>
        <end position="407"/>
    </location>
</feature>
<evidence type="ECO:0000313" key="11">
    <source>
        <dbReference type="Proteomes" id="UP000009222"/>
    </source>
</evidence>
<feature type="active site" description="Nucleophile" evidence="9">
    <location>
        <position position="190"/>
    </location>
</feature>
<comment type="subunit">
    <text evidence="2 9">Heterotetramer of two alpha and two beta chains.</text>
</comment>
<dbReference type="OrthoDB" id="9804242at2"/>
<dbReference type="KEGG" id="taz:TREAZ_3348"/>
<keyword evidence="9" id="KW-0511">Multifunctional enzyme</keyword>
<dbReference type="EC" id="2.3.1.1" evidence="9"/>
<feature type="binding site" evidence="9">
    <location>
        <position position="190"/>
    </location>
    <ligand>
        <name>substrate</name>
    </ligand>
</feature>
<comment type="catalytic activity">
    <reaction evidence="9">
        <text>L-glutamate + acetyl-CoA = N-acetyl-L-glutamate + CoA + H(+)</text>
        <dbReference type="Rhea" id="RHEA:24292"/>
        <dbReference type="ChEBI" id="CHEBI:15378"/>
        <dbReference type="ChEBI" id="CHEBI:29985"/>
        <dbReference type="ChEBI" id="CHEBI:44337"/>
        <dbReference type="ChEBI" id="CHEBI:57287"/>
        <dbReference type="ChEBI" id="CHEBI:57288"/>
        <dbReference type="EC" id="2.3.1.1"/>
    </reaction>
</comment>
<dbReference type="HOGENOM" id="CLU_027172_1_0_12"/>
<feature type="binding site" evidence="9">
    <location>
        <position position="276"/>
    </location>
    <ligand>
        <name>substrate</name>
    </ligand>
</feature>
<comment type="pathway">
    <text evidence="9">Amino-acid biosynthesis; L-arginine biosynthesis; L-ornithine and N-acetyl-L-glutamate from L-glutamate and N(2)-acetyl-L-ornithine (cyclic): step 1/1.</text>
</comment>
<keyword evidence="9" id="KW-0963">Cytoplasm</keyword>
<feature type="binding site" evidence="9">
    <location>
        <position position="153"/>
    </location>
    <ligand>
        <name>substrate</name>
    </ligand>
</feature>
<evidence type="ECO:0000256" key="4">
    <source>
        <dbReference type="ARBA" id="ARBA00022605"/>
    </source>
</evidence>
<dbReference type="eggNOG" id="COG1364">
    <property type="taxonomic scope" value="Bacteria"/>
</dbReference>
<accession>F5Y8H2</accession>
<dbReference type="InterPro" id="IPR042195">
    <property type="entry name" value="ArgJ_beta_C"/>
</dbReference>
<keyword evidence="5 9" id="KW-0808">Transferase</keyword>
<evidence type="ECO:0000256" key="6">
    <source>
        <dbReference type="ARBA" id="ARBA00022813"/>
    </source>
</evidence>
<evidence type="ECO:0000256" key="7">
    <source>
        <dbReference type="ARBA" id="ARBA00023315"/>
    </source>
</evidence>
<dbReference type="InParanoid" id="F5Y8H2"/>
<feature type="binding site" evidence="9">
    <location>
        <position position="179"/>
    </location>
    <ligand>
        <name>substrate</name>
    </ligand>
</feature>
<feature type="site" description="Involved in the stabilization of negative charge on the oxyanion by the formation of the oxyanion hole" evidence="9">
    <location>
        <position position="115"/>
    </location>
</feature>
<keyword evidence="7 9" id="KW-0012">Acyltransferase</keyword>
<dbReference type="InterPro" id="IPR002813">
    <property type="entry name" value="Arg_biosynth_ArgJ"/>
</dbReference>
<dbReference type="FunFam" id="3.10.20.340:FF:000001">
    <property type="entry name" value="Arginine biosynthesis bifunctional protein ArgJ, chloroplastic"/>
    <property type="match status" value="1"/>
</dbReference>
<dbReference type="Gene3D" id="3.60.70.12">
    <property type="entry name" value="L-amino peptidase D-ALA esterase/amidase"/>
    <property type="match status" value="1"/>
</dbReference>
<dbReference type="MEROPS" id="T05.002"/>
<comment type="subcellular location">
    <subcellularLocation>
        <location evidence="9">Cytoplasm</location>
    </subcellularLocation>
</comment>
<protein>
    <recommendedName>
        <fullName evidence="9">Arginine biosynthesis bifunctional protein ArgJ</fullName>
    </recommendedName>
    <domain>
        <recommendedName>
            <fullName evidence="9">Glutamate N-acetyltransferase</fullName>
            <ecNumber evidence="9">2.3.1.35</ecNumber>
        </recommendedName>
        <alternativeName>
            <fullName evidence="9">Ornithine acetyltransferase</fullName>
            <shortName evidence="9">OATase</shortName>
        </alternativeName>
        <alternativeName>
            <fullName evidence="9">Ornithine transacetylase</fullName>
        </alternativeName>
    </domain>
    <domain>
        <recommendedName>
            <fullName evidence="9">Amino-acid acetyltransferase</fullName>
            <ecNumber evidence="9">2.3.1.1</ecNumber>
        </recommendedName>
        <alternativeName>
            <fullName evidence="9">N-acetylglutamate synthase</fullName>
            <shortName evidence="9">AGSase</shortName>
        </alternativeName>
    </domain>
    <component>
        <recommendedName>
            <fullName evidence="9">Arginine biosynthesis bifunctional protein ArgJ alpha chain</fullName>
        </recommendedName>
    </component>
    <component>
        <recommendedName>
            <fullName evidence="9">Arginine biosynthesis bifunctional protein ArgJ beta chain</fullName>
        </recommendedName>
    </component>
</protein>
<reference evidence="10 11" key="2">
    <citation type="journal article" date="2011" name="ISME J.">
        <title>RNA-seq reveals cooperative metabolic interactions between two termite-gut spirochete species in co-culture.</title>
        <authorList>
            <person name="Rosenthal A.Z."/>
            <person name="Matson E.G."/>
            <person name="Eldar A."/>
            <person name="Leadbetter J.R."/>
        </authorList>
    </citation>
    <scope>NUCLEOTIDE SEQUENCE [LARGE SCALE GENOMIC DNA]</scope>
    <source>
        <strain evidence="11">ATCC BAA-888 / DSM 13862 / ZAS-9</strain>
    </source>
</reference>
<feature type="binding site" evidence="9">
    <location>
        <position position="402"/>
    </location>
    <ligand>
        <name>substrate</name>
    </ligand>
</feature>
<feature type="binding site" evidence="9">
    <location>
        <position position="407"/>
    </location>
    <ligand>
        <name>substrate</name>
    </ligand>
</feature>
<reference evidence="11" key="1">
    <citation type="submission" date="2009-12" db="EMBL/GenBank/DDBJ databases">
        <title>Complete sequence of Treponema azotonutricium strain ZAS-9.</title>
        <authorList>
            <person name="Tetu S.G."/>
            <person name="Matson E."/>
            <person name="Ren Q."/>
            <person name="Seshadri R."/>
            <person name="Elbourne L."/>
            <person name="Hassan K.A."/>
            <person name="Durkin A."/>
            <person name="Radune D."/>
            <person name="Mohamoud Y."/>
            <person name="Shay R."/>
            <person name="Jin S."/>
            <person name="Zhang X."/>
            <person name="Lucey K."/>
            <person name="Ballor N.R."/>
            <person name="Ottesen E."/>
            <person name="Rosenthal R."/>
            <person name="Allen A."/>
            <person name="Leadbetter J.R."/>
            <person name="Paulsen I.T."/>
        </authorList>
    </citation>
    <scope>NUCLEOTIDE SEQUENCE [LARGE SCALE GENOMIC DNA]</scope>
    <source>
        <strain evidence="11">ATCC BAA-888 / DSM 13862 / ZAS-9</strain>
    </source>
</reference>
<sequence length="407" mass="42034">MKEIPGGVCAPKGFRAGGIWCGIKASSRKRDLALIYSEKPCTASAMFTTNKVKAASVLVSREHVSGGVLRAVIANSGNANACTGEAGIAAAKKMAELAADLFAINPKEVAVASTGVIGVPLPVAAIESGIESLGNSLKADEAGHAAALEAIMTTDTRRKDGAFETDIDSKTVRIGGMVKGSGMIHPNMATMLCFITTDVSITREMLDKALKMAVKRSFNRLTVDGDTSTNDTVLVMASGEAGNAAINSEGPAFTLFAGLLQSLCVKLTRAMARDGEGATKLVTVKVTGAASEDDAEMLSKAVAGSSLVKAACFGADANWGRVLCAMGYSGAEFDPSAVDVRFASRAGEVLVCSSGSSIPFSEETAKNVLSEEEIEIVIKAGTGKGDAAAWGCDLTYDYVKINGDYRS</sequence>
<dbReference type="FunCoup" id="F5Y8H2">
    <property type="interactions" value="318"/>
</dbReference>
<proteinExistence type="inferred from homology"/>
<dbReference type="GO" id="GO:0005737">
    <property type="term" value="C:cytoplasm"/>
    <property type="evidence" value="ECO:0007669"/>
    <property type="project" value="UniProtKB-SubCell"/>
</dbReference>
<dbReference type="Proteomes" id="UP000009222">
    <property type="component" value="Chromosome"/>
</dbReference>
<dbReference type="PANTHER" id="PTHR23100:SF0">
    <property type="entry name" value="ARGININE BIOSYNTHESIS BIFUNCTIONAL PROTEIN ARGJ, MITOCHONDRIAL"/>
    <property type="match status" value="1"/>
</dbReference>
<keyword evidence="6 9" id="KW-0068">Autocatalytic cleavage</keyword>
<feature type="site" description="Involved in the stabilization of negative charge on the oxyanion by the formation of the oxyanion hole" evidence="9">
    <location>
        <position position="114"/>
    </location>
</feature>
<dbReference type="UniPathway" id="UPA00068">
    <property type="reaction ID" value="UER00106"/>
</dbReference>
<dbReference type="FunFam" id="3.60.70.12:FF:000001">
    <property type="entry name" value="Arginine biosynthesis bifunctional protein ArgJ, chloroplastic"/>
    <property type="match status" value="1"/>
</dbReference>
<dbReference type="EMBL" id="CP001841">
    <property type="protein sequence ID" value="AEF81920.1"/>
    <property type="molecule type" value="Genomic_DNA"/>
</dbReference>
<dbReference type="AlphaFoldDB" id="F5Y8H2"/>
<comment type="catalytic activity">
    <reaction evidence="8 9">
        <text>N(2)-acetyl-L-ornithine + L-glutamate = N-acetyl-L-glutamate + L-ornithine</text>
        <dbReference type="Rhea" id="RHEA:15349"/>
        <dbReference type="ChEBI" id="CHEBI:29985"/>
        <dbReference type="ChEBI" id="CHEBI:44337"/>
        <dbReference type="ChEBI" id="CHEBI:46911"/>
        <dbReference type="ChEBI" id="CHEBI:57805"/>
        <dbReference type="EC" id="2.3.1.35"/>
    </reaction>
</comment>
<dbReference type="GO" id="GO:0006592">
    <property type="term" value="P:ornithine biosynthetic process"/>
    <property type="evidence" value="ECO:0007669"/>
    <property type="project" value="TreeGrafter"/>
</dbReference>
<dbReference type="NCBIfam" id="NF003802">
    <property type="entry name" value="PRK05388.1"/>
    <property type="match status" value="1"/>
</dbReference>
<dbReference type="GO" id="GO:0004358">
    <property type="term" value="F:L-glutamate N-acetyltransferase activity, acting on acetyl-L-ornithine as donor"/>
    <property type="evidence" value="ECO:0007669"/>
    <property type="project" value="UniProtKB-UniRule"/>
</dbReference>
<dbReference type="HAMAP" id="MF_01106">
    <property type="entry name" value="ArgJ"/>
    <property type="match status" value="1"/>
</dbReference>
<evidence type="ECO:0000313" key="10">
    <source>
        <dbReference type="EMBL" id="AEF81920.1"/>
    </source>
</evidence>
<evidence type="ECO:0000256" key="1">
    <source>
        <dbReference type="ARBA" id="ARBA00006774"/>
    </source>
</evidence>
<dbReference type="Gene3D" id="3.10.20.340">
    <property type="entry name" value="ArgJ beta chain, C-terminal domain"/>
    <property type="match status" value="1"/>
</dbReference>
<dbReference type="CDD" id="cd02152">
    <property type="entry name" value="OAT"/>
    <property type="match status" value="1"/>
</dbReference>
<dbReference type="InterPro" id="IPR016117">
    <property type="entry name" value="ArgJ-like_dom_sf"/>
</dbReference>
<feature type="chain" id="PRO_5023352248" description="Arginine biosynthesis bifunctional protein ArgJ alpha chain" evidence="9">
    <location>
        <begin position="1"/>
        <end position="189"/>
    </location>
</feature>